<organism evidence="1 2">
    <name type="scientific">Dentiscutata heterogama</name>
    <dbReference type="NCBI Taxonomy" id="1316150"/>
    <lineage>
        <taxon>Eukaryota</taxon>
        <taxon>Fungi</taxon>
        <taxon>Fungi incertae sedis</taxon>
        <taxon>Mucoromycota</taxon>
        <taxon>Glomeromycotina</taxon>
        <taxon>Glomeromycetes</taxon>
        <taxon>Diversisporales</taxon>
        <taxon>Gigasporaceae</taxon>
        <taxon>Dentiscutata</taxon>
    </lineage>
</organism>
<proteinExistence type="predicted"/>
<reference evidence="1" key="1">
    <citation type="submission" date="2021-06" db="EMBL/GenBank/DDBJ databases">
        <authorList>
            <person name="Kallberg Y."/>
            <person name="Tangrot J."/>
            <person name="Rosling A."/>
        </authorList>
    </citation>
    <scope>NUCLEOTIDE SEQUENCE</scope>
    <source>
        <strain evidence="1">IL203A</strain>
    </source>
</reference>
<accession>A0ACA9QJI6</accession>
<feature type="non-terminal residue" evidence="1">
    <location>
        <position position="1"/>
    </location>
</feature>
<keyword evidence="2" id="KW-1185">Reference proteome</keyword>
<evidence type="ECO:0000313" key="2">
    <source>
        <dbReference type="Proteomes" id="UP000789702"/>
    </source>
</evidence>
<comment type="caution">
    <text evidence="1">The sequence shown here is derived from an EMBL/GenBank/DDBJ whole genome shotgun (WGS) entry which is preliminary data.</text>
</comment>
<sequence>HLLLLDACDECIIPIRYSTDKVYICRHSYHDKCYNSVCKYCLEYFKKRICKQVTLFKKELEKVEVNKNIFDNKNINEDDDNNLDKKYNNEIEKDIDYKL</sequence>
<dbReference type="Proteomes" id="UP000789702">
    <property type="component" value="Unassembled WGS sequence"/>
</dbReference>
<dbReference type="EMBL" id="CAJVPU010047273">
    <property type="protein sequence ID" value="CAG8753304.1"/>
    <property type="molecule type" value="Genomic_DNA"/>
</dbReference>
<name>A0ACA9QJI6_9GLOM</name>
<protein>
    <submittedName>
        <fullName evidence="1">7313_t:CDS:1</fullName>
    </submittedName>
</protein>
<gene>
    <name evidence="1" type="ORF">DHETER_LOCUS14780</name>
</gene>
<evidence type="ECO:0000313" key="1">
    <source>
        <dbReference type="EMBL" id="CAG8753304.1"/>
    </source>
</evidence>